<accession>A0AB35XVY9</accession>
<dbReference type="GO" id="GO:0016787">
    <property type="term" value="F:hydrolase activity"/>
    <property type="evidence" value="ECO:0007669"/>
    <property type="project" value="UniProtKB-KW"/>
</dbReference>
<evidence type="ECO:0000256" key="2">
    <source>
        <dbReference type="SAM" id="MobiDB-lite"/>
    </source>
</evidence>
<dbReference type="InterPro" id="IPR011604">
    <property type="entry name" value="PDDEXK-like_dom_sf"/>
</dbReference>
<keyword evidence="4" id="KW-1185">Reference proteome</keyword>
<dbReference type="Proteomes" id="UP001379600">
    <property type="component" value="Unassembled WGS sequence"/>
</dbReference>
<dbReference type="InterPro" id="IPR021229">
    <property type="entry name" value="DUF2800"/>
</dbReference>
<comment type="caution">
    <text evidence="3">The sequence shown here is derived from an EMBL/GenBank/DDBJ whole genome shotgun (WGS) entry which is preliminary data.</text>
</comment>
<evidence type="ECO:0000313" key="3">
    <source>
        <dbReference type="EMBL" id="MEJ3690641.1"/>
    </source>
</evidence>
<evidence type="ECO:0000256" key="1">
    <source>
        <dbReference type="ARBA" id="ARBA00022801"/>
    </source>
</evidence>
<keyword evidence="1" id="KW-0378">Hydrolase</keyword>
<gene>
    <name evidence="3" type="ORF">WF787_05280</name>
</gene>
<reference evidence="3 4" key="1">
    <citation type="submission" date="2024-03" db="EMBL/GenBank/DDBJ databases">
        <authorList>
            <person name="Plomp N."/>
            <person name="Harmsen H.J."/>
        </authorList>
    </citation>
    <scope>NUCLEOTIDE SEQUENCE [LARGE SCALE GENOMIC DNA]</scope>
    <source>
        <strain evidence="3 4">HTF-76H</strain>
    </source>
</reference>
<sequence length="388" mass="43412">MPPIKHALLGASSAARWIACPPSARATEHLPGETSKYAVEGTRAHELCEAHLRNNLRWWEAGYGALPLSGSIRLDGEPDDPPEMVRATNQYVDFVHLQWGLYLHQPSVFIEQEVDVSQWVPGGFGTCDCLLIGDGILHIIDFKYGQGVPVNPERNPQLMYYALGAYALFDGIEEVETVRLSIVQPRMQEEPQTWELPLADLLTWARDVLQPAAEMAWRGEGEFVTGEHCRFCKAHPNCRAWKDKYGPLAGFEPYPEPATLSDEELGEWLQKLEGLAAYAKDLEEYAQQALLDGRSLPGWKLVQGRSTRKWTDQDAAFQQMEHDGIDEAMLYTRTPISLTAAEKMIGKKKFADTMSAFITRAPGVPKLAAASDPRPAYNRLEGFTPEED</sequence>
<dbReference type="EMBL" id="JBBFKC010000004">
    <property type="protein sequence ID" value="MEJ3690641.1"/>
    <property type="molecule type" value="Genomic_DNA"/>
</dbReference>
<feature type="region of interest" description="Disordered" evidence="2">
    <location>
        <begin position="367"/>
        <end position="388"/>
    </location>
</feature>
<dbReference type="Pfam" id="PF10926">
    <property type="entry name" value="DUF2800"/>
    <property type="match status" value="1"/>
</dbReference>
<dbReference type="Gene3D" id="3.90.320.10">
    <property type="match status" value="1"/>
</dbReference>
<organism evidence="3 4">
    <name type="scientific">Faecalibacterium taiwanense</name>
    <dbReference type="NCBI Taxonomy" id="3030638"/>
    <lineage>
        <taxon>Bacteria</taxon>
        <taxon>Bacillati</taxon>
        <taxon>Bacillota</taxon>
        <taxon>Clostridia</taxon>
        <taxon>Eubacteriales</taxon>
        <taxon>Oscillospiraceae</taxon>
        <taxon>Faecalibacterium</taxon>
    </lineage>
</organism>
<dbReference type="AlphaFoldDB" id="A0AB35XVY9"/>
<evidence type="ECO:0000313" key="4">
    <source>
        <dbReference type="Proteomes" id="UP001379600"/>
    </source>
</evidence>
<proteinExistence type="predicted"/>
<protein>
    <submittedName>
        <fullName evidence="3">DUF2800 domain-containing protein</fullName>
    </submittedName>
</protein>
<name>A0AB35XVY9_9FIRM</name>
<dbReference type="RefSeq" id="WP_337678992.1">
    <property type="nucleotide sequence ID" value="NZ_JBBFKB010000102.1"/>
</dbReference>